<proteinExistence type="predicted"/>
<accession>A0A1J1HRW7</accession>
<protein>
    <submittedName>
        <fullName evidence="1">CLUMA_CG004457, isoform A</fullName>
    </submittedName>
</protein>
<sequence length="93" mass="11048">MSVRIDMREVELVCKLDIHRMNCSFYSKSHRKTFVVDTLDVIIKIEFVIKHKTKSLLKNSHQQLLTVMETVTERDVKMLIKEFHRKGSEQTID</sequence>
<dbReference type="Proteomes" id="UP000183832">
    <property type="component" value="Unassembled WGS sequence"/>
</dbReference>
<keyword evidence="2" id="KW-1185">Reference proteome</keyword>
<dbReference type="AlphaFoldDB" id="A0A1J1HRW7"/>
<evidence type="ECO:0000313" key="1">
    <source>
        <dbReference type="EMBL" id="CRK90765.1"/>
    </source>
</evidence>
<reference evidence="1 2" key="1">
    <citation type="submission" date="2015-04" db="EMBL/GenBank/DDBJ databases">
        <authorList>
            <person name="Syromyatnikov M.Y."/>
            <person name="Popov V.N."/>
        </authorList>
    </citation>
    <scope>NUCLEOTIDE SEQUENCE [LARGE SCALE GENOMIC DNA]</scope>
</reference>
<organism evidence="1 2">
    <name type="scientific">Clunio marinus</name>
    <dbReference type="NCBI Taxonomy" id="568069"/>
    <lineage>
        <taxon>Eukaryota</taxon>
        <taxon>Metazoa</taxon>
        <taxon>Ecdysozoa</taxon>
        <taxon>Arthropoda</taxon>
        <taxon>Hexapoda</taxon>
        <taxon>Insecta</taxon>
        <taxon>Pterygota</taxon>
        <taxon>Neoptera</taxon>
        <taxon>Endopterygota</taxon>
        <taxon>Diptera</taxon>
        <taxon>Nematocera</taxon>
        <taxon>Chironomoidea</taxon>
        <taxon>Chironomidae</taxon>
        <taxon>Clunio</taxon>
    </lineage>
</organism>
<gene>
    <name evidence="1" type="ORF">CLUMA_CG004457</name>
</gene>
<evidence type="ECO:0000313" key="2">
    <source>
        <dbReference type="Proteomes" id="UP000183832"/>
    </source>
</evidence>
<dbReference type="EMBL" id="CVRI01000020">
    <property type="protein sequence ID" value="CRK90765.1"/>
    <property type="molecule type" value="Genomic_DNA"/>
</dbReference>
<name>A0A1J1HRW7_9DIPT</name>